<protein>
    <recommendedName>
        <fullName evidence="5">Calponin-homology (CH) domain-containing protein</fullName>
    </recommendedName>
</protein>
<dbReference type="SUPFAM" id="SSF81296">
    <property type="entry name" value="E set domains"/>
    <property type="match status" value="2"/>
</dbReference>
<dbReference type="GO" id="GO:0030036">
    <property type="term" value="P:actin cytoskeleton organization"/>
    <property type="evidence" value="ECO:0007669"/>
    <property type="project" value="InterPro"/>
</dbReference>
<dbReference type="InterPro" id="IPR001715">
    <property type="entry name" value="CH_dom"/>
</dbReference>
<keyword evidence="7" id="KW-1185">Reference proteome</keyword>
<comment type="caution">
    <text evidence="6">The sequence shown here is derived from an EMBL/GenBank/DDBJ whole genome shotgun (WGS) entry which is preliminary data.</text>
</comment>
<dbReference type="SUPFAM" id="SSF47576">
    <property type="entry name" value="Calponin-homology domain, CH-domain"/>
    <property type="match status" value="1"/>
</dbReference>
<keyword evidence="3" id="KW-0009">Actin-binding</keyword>
<evidence type="ECO:0000256" key="2">
    <source>
        <dbReference type="ARBA" id="ARBA00022737"/>
    </source>
</evidence>
<evidence type="ECO:0000256" key="3">
    <source>
        <dbReference type="ARBA" id="ARBA00023203"/>
    </source>
</evidence>
<dbReference type="Gene3D" id="1.10.418.10">
    <property type="entry name" value="Calponin-like domain"/>
    <property type="match status" value="1"/>
</dbReference>
<feature type="repeat" description="Filamin" evidence="4">
    <location>
        <begin position="139"/>
        <end position="238"/>
    </location>
</feature>
<feature type="domain" description="Calponin-homology (CH)" evidence="5">
    <location>
        <begin position="15"/>
        <end position="120"/>
    </location>
</feature>
<dbReference type="FunFam" id="1.10.418.10:FF:000006">
    <property type="entry name" value="Filamin-B isoform A"/>
    <property type="match status" value="1"/>
</dbReference>
<dbReference type="InterPro" id="IPR013783">
    <property type="entry name" value="Ig-like_fold"/>
</dbReference>
<proteinExistence type="inferred from homology"/>
<evidence type="ECO:0000313" key="6">
    <source>
        <dbReference type="EMBL" id="KAF7996048.1"/>
    </source>
</evidence>
<reference evidence="6 7" key="1">
    <citation type="submission" date="2020-08" db="EMBL/GenBank/DDBJ databases">
        <title>Aphidius gifuensis genome sequencing and assembly.</title>
        <authorList>
            <person name="Du Z."/>
        </authorList>
    </citation>
    <scope>NUCLEOTIDE SEQUENCE [LARGE SCALE GENOMIC DNA]</scope>
    <source>
        <strain evidence="6">YNYX2018</strain>
        <tissue evidence="6">Adults</tissue>
    </source>
</reference>
<dbReference type="AlphaFoldDB" id="A0A835CW61"/>
<dbReference type="SMART" id="SM00033">
    <property type="entry name" value="CH"/>
    <property type="match status" value="1"/>
</dbReference>
<dbReference type="InterPro" id="IPR017868">
    <property type="entry name" value="Filamin/ABP280_repeat-like"/>
</dbReference>
<dbReference type="PANTHER" id="PTHR38537:SF8">
    <property type="entry name" value="FILAMIN-A"/>
    <property type="match status" value="1"/>
</dbReference>
<comment type="similarity">
    <text evidence="1">Belongs to the filamin family.</text>
</comment>
<dbReference type="SMART" id="SM00557">
    <property type="entry name" value="IG_FLMN"/>
    <property type="match status" value="2"/>
</dbReference>
<dbReference type="InterPro" id="IPR044801">
    <property type="entry name" value="Filamin"/>
</dbReference>
<dbReference type="PROSITE" id="PS50021">
    <property type="entry name" value="CH"/>
    <property type="match status" value="1"/>
</dbReference>
<evidence type="ECO:0000313" key="7">
    <source>
        <dbReference type="Proteomes" id="UP000639338"/>
    </source>
</evidence>
<evidence type="ECO:0000256" key="4">
    <source>
        <dbReference type="PROSITE-ProRule" id="PRU00087"/>
    </source>
</evidence>
<gene>
    <name evidence="6" type="ORF">HCN44_009833</name>
</gene>
<name>A0A835CW61_APHGI</name>
<dbReference type="PROSITE" id="PS50194">
    <property type="entry name" value="FILAMIN_REPEAT"/>
    <property type="match status" value="2"/>
</dbReference>
<dbReference type="PANTHER" id="PTHR38537">
    <property type="entry name" value="JITTERBUG, ISOFORM N"/>
    <property type="match status" value="1"/>
</dbReference>
<evidence type="ECO:0000256" key="1">
    <source>
        <dbReference type="ARBA" id="ARBA00009238"/>
    </source>
</evidence>
<keyword evidence="2" id="KW-0677">Repeat</keyword>
<dbReference type="Gene3D" id="2.60.40.10">
    <property type="entry name" value="Immunoglobulins"/>
    <property type="match status" value="2"/>
</dbReference>
<accession>A0A835CW61</accession>
<dbReference type="Proteomes" id="UP000639338">
    <property type="component" value="Unassembled WGS sequence"/>
</dbReference>
<evidence type="ECO:0000259" key="5">
    <source>
        <dbReference type="PROSITE" id="PS50021"/>
    </source>
</evidence>
<dbReference type="InterPro" id="IPR014756">
    <property type="entry name" value="Ig_E-set"/>
</dbReference>
<dbReference type="Pfam" id="PF00307">
    <property type="entry name" value="CH"/>
    <property type="match status" value="1"/>
</dbReference>
<feature type="repeat" description="Filamin" evidence="4">
    <location>
        <begin position="239"/>
        <end position="333"/>
    </location>
</feature>
<dbReference type="InterPro" id="IPR036872">
    <property type="entry name" value="CH_dom_sf"/>
</dbReference>
<dbReference type="InterPro" id="IPR001298">
    <property type="entry name" value="Filamin/ABP280_rpt"/>
</dbReference>
<dbReference type="OrthoDB" id="18740at2759"/>
<dbReference type="EMBL" id="JACMRX010000002">
    <property type="protein sequence ID" value="KAF7996048.1"/>
    <property type="molecule type" value="Genomic_DNA"/>
</dbReference>
<organism evidence="6 7">
    <name type="scientific">Aphidius gifuensis</name>
    <name type="common">Parasitoid wasp</name>
    <dbReference type="NCBI Taxonomy" id="684658"/>
    <lineage>
        <taxon>Eukaryota</taxon>
        <taxon>Metazoa</taxon>
        <taxon>Ecdysozoa</taxon>
        <taxon>Arthropoda</taxon>
        <taxon>Hexapoda</taxon>
        <taxon>Insecta</taxon>
        <taxon>Pterygota</taxon>
        <taxon>Neoptera</taxon>
        <taxon>Endopterygota</taxon>
        <taxon>Hymenoptera</taxon>
        <taxon>Apocrita</taxon>
        <taxon>Ichneumonoidea</taxon>
        <taxon>Braconidae</taxon>
        <taxon>Aphidiinae</taxon>
        <taxon>Aphidius</taxon>
    </lineage>
</organism>
<dbReference type="GO" id="GO:0051015">
    <property type="term" value="F:actin filament binding"/>
    <property type="evidence" value="ECO:0007669"/>
    <property type="project" value="InterPro"/>
</dbReference>
<sequence>MNETTVKKFDAGWKKHQQEKLTLWFNEHLHKINVHINNLETDLSDGIILIKLLEVLTAKKLPKYHEQPTFRSHKLENVGVALKFLVDENINIVNIDSSDIVDGNLKLILGLVHTIMFHYSISIPDWEFSVNPCPVYDVLSHVDVSKIKVNGLDLNPGSWITSEFTVDARATQEMVKNDYKTLKCSIYDSTGLSIENFITYQKNGLFKVEYTPFDLGKHSIELFYDNLPIPGSPFIINVVKICIPGNCRVYGPGLIRGIVNMINYFTIDLTDAGTGGLSVTIEGPIDDEASTQIKYNEDNTVAVEYVVNTIGFYDVIIEFGNHPIRGSPFTVEIIDD</sequence>
<dbReference type="Pfam" id="PF00630">
    <property type="entry name" value="Filamin"/>
    <property type="match status" value="2"/>
</dbReference>